<dbReference type="Proteomes" id="UP000663829">
    <property type="component" value="Unassembled WGS sequence"/>
</dbReference>
<name>A0A815KZB9_9BILA</name>
<dbReference type="SUPFAM" id="SSF48452">
    <property type="entry name" value="TPR-like"/>
    <property type="match status" value="2"/>
</dbReference>
<dbReference type="InterPro" id="IPR011990">
    <property type="entry name" value="TPR-like_helical_dom_sf"/>
</dbReference>
<accession>A0A815KZB9</accession>
<evidence type="ECO:0000256" key="2">
    <source>
        <dbReference type="ARBA" id="ARBA00022803"/>
    </source>
</evidence>
<evidence type="ECO:0008006" key="6">
    <source>
        <dbReference type="Google" id="ProtNLM"/>
    </source>
</evidence>
<sequence>MKQYDEALKHYKIVLEMEDRTFPIFVAVCCLQIGRLLEKVQKNFFLSREYFERALSLFENKVFPHDYVNLALSPAVIGNCYYFTGNDELAYKNYLKALNIYEQALILYPSIELRQMFVGCLFKIGTIYQEKLDNYTNAKECFQRIIQFYSTDECPFDSYGLAHKYIGQIIYDIGKNYKQALEHLYLAAKFYETKFKNDLELAECYRFISQIYLKQEKYHQALDYTLKELKLLLQPKELAASVKQATTNDLSFLKKKLVSCQEL</sequence>
<dbReference type="AlphaFoldDB" id="A0A815KZB9"/>
<keyword evidence="1" id="KW-0677">Repeat</keyword>
<comment type="caution">
    <text evidence="3">The sequence shown here is derived from an EMBL/GenBank/DDBJ whole genome shotgun (WGS) entry which is preliminary data.</text>
</comment>
<organism evidence="3 5">
    <name type="scientific">Didymodactylos carnosus</name>
    <dbReference type="NCBI Taxonomy" id="1234261"/>
    <lineage>
        <taxon>Eukaryota</taxon>
        <taxon>Metazoa</taxon>
        <taxon>Spiralia</taxon>
        <taxon>Gnathifera</taxon>
        <taxon>Rotifera</taxon>
        <taxon>Eurotatoria</taxon>
        <taxon>Bdelloidea</taxon>
        <taxon>Philodinida</taxon>
        <taxon>Philodinidae</taxon>
        <taxon>Didymodactylos</taxon>
    </lineage>
</organism>
<evidence type="ECO:0000313" key="5">
    <source>
        <dbReference type="Proteomes" id="UP000663829"/>
    </source>
</evidence>
<dbReference type="Pfam" id="PF13174">
    <property type="entry name" value="TPR_6"/>
    <property type="match status" value="1"/>
</dbReference>
<dbReference type="Proteomes" id="UP000681722">
    <property type="component" value="Unassembled WGS sequence"/>
</dbReference>
<keyword evidence="2" id="KW-0802">TPR repeat</keyword>
<dbReference type="EMBL" id="CAJOBC010083022">
    <property type="protein sequence ID" value="CAF4295626.1"/>
    <property type="molecule type" value="Genomic_DNA"/>
</dbReference>
<gene>
    <name evidence="3" type="ORF">GPM918_LOCUS33303</name>
    <name evidence="4" type="ORF">SRO942_LOCUS33986</name>
</gene>
<dbReference type="PANTHER" id="PTHR45641">
    <property type="entry name" value="TETRATRICOPEPTIDE REPEAT PROTEIN (AFU_ORTHOLOGUE AFUA_6G03870)"/>
    <property type="match status" value="1"/>
</dbReference>
<reference evidence="3" key="1">
    <citation type="submission" date="2021-02" db="EMBL/GenBank/DDBJ databases">
        <authorList>
            <person name="Nowell W R."/>
        </authorList>
    </citation>
    <scope>NUCLEOTIDE SEQUENCE</scope>
</reference>
<keyword evidence="5" id="KW-1185">Reference proteome</keyword>
<dbReference type="EMBL" id="CAJNOQ010017599">
    <property type="protein sequence ID" value="CAF1402358.1"/>
    <property type="molecule type" value="Genomic_DNA"/>
</dbReference>
<protein>
    <recommendedName>
        <fullName evidence="6">Tetratricopeptide repeat protein</fullName>
    </recommendedName>
</protein>
<evidence type="ECO:0000313" key="4">
    <source>
        <dbReference type="EMBL" id="CAF4295626.1"/>
    </source>
</evidence>
<dbReference type="Gene3D" id="1.25.40.10">
    <property type="entry name" value="Tetratricopeptide repeat domain"/>
    <property type="match status" value="2"/>
</dbReference>
<dbReference type="SMART" id="SM00028">
    <property type="entry name" value="TPR"/>
    <property type="match status" value="4"/>
</dbReference>
<dbReference type="PANTHER" id="PTHR45641:SF19">
    <property type="entry name" value="NEPHROCYSTIN-3"/>
    <property type="match status" value="1"/>
</dbReference>
<evidence type="ECO:0000313" key="3">
    <source>
        <dbReference type="EMBL" id="CAF1402358.1"/>
    </source>
</evidence>
<evidence type="ECO:0000256" key="1">
    <source>
        <dbReference type="ARBA" id="ARBA00022737"/>
    </source>
</evidence>
<dbReference type="InterPro" id="IPR019734">
    <property type="entry name" value="TPR_rpt"/>
</dbReference>
<proteinExistence type="predicted"/>